<sequence>MSLLLSHAAPANPVARRLGPAILGLTAHPPEHRWGVARVRAFLASTPPRSAPAEQSPPASPPLVERLLHDGLDHLVSTMAGDDADRLWASNPFGSTTDACNVQHGAAGVLAVLSRAGEMLDRPDLRPIVERAARWIDKRMATRAHHLPGLYFGGAGVAWALSDAADLLGNGELRQRALEYALALPMRWPNPDVCHGSAGAGMAQLHLWRKTGDPRFLARVQTCADGLLVAAVRTGGRITWPIASDFDSKLAGVVHQGFAHGLAGVATFLLAAGVLTGREDCIEAATLAGDTLVASADRKQEGARWQSAVGGAPTRSELYYYWCSGSSGIGTFLIRLWAATGRPEYRELAEAAAVAVRRARWLATTAACHGLAGNGEFLLDLADSVGGPYRGWAEEHADCLFARHAVHDGRRLVPDESGQSVVADFNTGLAGVLGFLLRLRHGGPRWWMPPPRA</sequence>
<dbReference type="GO" id="GO:0031179">
    <property type="term" value="P:peptide modification"/>
    <property type="evidence" value="ECO:0007669"/>
    <property type="project" value="InterPro"/>
</dbReference>
<dbReference type="SMART" id="SM01260">
    <property type="entry name" value="LANC_like"/>
    <property type="match status" value="1"/>
</dbReference>
<dbReference type="InterPro" id="IPR007822">
    <property type="entry name" value="LANC-like"/>
</dbReference>
<name>A0A250I9Y8_9BACT</name>
<evidence type="ECO:0000256" key="1">
    <source>
        <dbReference type="PIRSR" id="PIRSR607822-1"/>
    </source>
</evidence>
<accession>A0A250I9Y8</accession>
<dbReference type="Gene3D" id="1.50.10.20">
    <property type="match status" value="1"/>
</dbReference>
<dbReference type="AlphaFoldDB" id="A0A250I9Y8"/>
<keyword evidence="1" id="KW-0862">Zinc</keyword>
<organism evidence="2 3">
    <name type="scientific">Melittangium boletus DSM 14713</name>
    <dbReference type="NCBI Taxonomy" id="1294270"/>
    <lineage>
        <taxon>Bacteria</taxon>
        <taxon>Pseudomonadati</taxon>
        <taxon>Myxococcota</taxon>
        <taxon>Myxococcia</taxon>
        <taxon>Myxococcales</taxon>
        <taxon>Cystobacterineae</taxon>
        <taxon>Archangiaceae</taxon>
        <taxon>Melittangium</taxon>
    </lineage>
</organism>
<dbReference type="PRINTS" id="PR01950">
    <property type="entry name" value="LANCSUPER"/>
</dbReference>
<dbReference type="RefSeq" id="WP_095977358.1">
    <property type="nucleotide sequence ID" value="NZ_CP022163.1"/>
</dbReference>
<reference evidence="2 3" key="1">
    <citation type="submission" date="2017-06" db="EMBL/GenBank/DDBJ databases">
        <authorList>
            <person name="Kim H.J."/>
            <person name="Triplett B.A."/>
        </authorList>
    </citation>
    <scope>NUCLEOTIDE SEQUENCE [LARGE SCALE GENOMIC DNA]</scope>
    <source>
        <strain evidence="2 3">DSM 14713</strain>
    </source>
</reference>
<dbReference type="EMBL" id="CP022163">
    <property type="protein sequence ID" value="ATB28694.1"/>
    <property type="molecule type" value="Genomic_DNA"/>
</dbReference>
<evidence type="ECO:0008006" key="4">
    <source>
        <dbReference type="Google" id="ProtNLM"/>
    </source>
</evidence>
<evidence type="ECO:0000313" key="2">
    <source>
        <dbReference type="EMBL" id="ATB28694.1"/>
    </source>
</evidence>
<keyword evidence="1" id="KW-0479">Metal-binding</keyword>
<dbReference type="Proteomes" id="UP000217289">
    <property type="component" value="Chromosome"/>
</dbReference>
<proteinExistence type="predicted"/>
<dbReference type="PANTHER" id="PTHR12736:SF7">
    <property type="entry name" value="LANC-LIKE PROTEIN 3"/>
    <property type="match status" value="1"/>
</dbReference>
<dbReference type="SUPFAM" id="SSF158745">
    <property type="entry name" value="LanC-like"/>
    <property type="match status" value="1"/>
</dbReference>
<dbReference type="CDD" id="cd04791">
    <property type="entry name" value="LanC_SerThrkinase"/>
    <property type="match status" value="1"/>
</dbReference>
<feature type="binding site" evidence="1">
    <location>
        <position position="369"/>
    </location>
    <ligand>
        <name>Zn(2+)</name>
        <dbReference type="ChEBI" id="CHEBI:29105"/>
    </ligand>
</feature>
<keyword evidence="3" id="KW-1185">Reference proteome</keyword>
<dbReference type="InterPro" id="IPR058053">
    <property type="entry name" value="RamC_C"/>
</dbReference>
<evidence type="ECO:0000313" key="3">
    <source>
        <dbReference type="Proteomes" id="UP000217289"/>
    </source>
</evidence>
<gene>
    <name evidence="2" type="ORF">MEBOL_002143</name>
</gene>
<dbReference type="KEGG" id="mbd:MEBOL_002143"/>
<dbReference type="GO" id="GO:0046872">
    <property type="term" value="F:metal ion binding"/>
    <property type="evidence" value="ECO:0007669"/>
    <property type="project" value="UniProtKB-KW"/>
</dbReference>
<feature type="binding site" evidence="1">
    <location>
        <position position="323"/>
    </location>
    <ligand>
        <name>Zn(2+)</name>
        <dbReference type="ChEBI" id="CHEBI:29105"/>
    </ligand>
</feature>
<dbReference type="GO" id="GO:0005886">
    <property type="term" value="C:plasma membrane"/>
    <property type="evidence" value="ECO:0007669"/>
    <property type="project" value="TreeGrafter"/>
</dbReference>
<protein>
    <recommendedName>
        <fullName evidence="4">Lanthionine biosynthesis cyclase LanC</fullName>
    </recommendedName>
</protein>
<dbReference type="PANTHER" id="PTHR12736">
    <property type="entry name" value="LANC-LIKE PROTEIN"/>
    <property type="match status" value="1"/>
</dbReference>
<feature type="binding site" evidence="1">
    <location>
        <position position="368"/>
    </location>
    <ligand>
        <name>Zn(2+)</name>
        <dbReference type="ChEBI" id="CHEBI:29105"/>
    </ligand>
</feature>
<dbReference type="Pfam" id="PF05147">
    <property type="entry name" value="LANC_like"/>
    <property type="match status" value="1"/>
</dbReference>